<evidence type="ECO:0000256" key="2">
    <source>
        <dbReference type="PIRSR" id="PIRSR006386-1"/>
    </source>
</evidence>
<feature type="domain" description="DSBA-like thioredoxin" evidence="3">
    <location>
        <begin position="4"/>
        <end position="196"/>
    </location>
</feature>
<dbReference type="RefSeq" id="WP_147702399.1">
    <property type="nucleotide sequence ID" value="NZ_VDUY01000001.1"/>
</dbReference>
<dbReference type="InterPro" id="IPR044087">
    <property type="entry name" value="NahD-like"/>
</dbReference>
<feature type="active site" description="Nucleophile" evidence="2">
    <location>
        <position position="12"/>
    </location>
</feature>
<comment type="catalytic activity">
    <reaction evidence="1">
        <text>2-hydroxychromene-2-carboxylate = (3E)-4-(2-hydroxyphenyl)-2-oxobut-3-enoate</text>
        <dbReference type="Rhea" id="RHEA:27401"/>
        <dbReference type="ChEBI" id="CHEBI:59350"/>
        <dbReference type="ChEBI" id="CHEBI:59353"/>
        <dbReference type="EC" id="5.99.1.4"/>
    </reaction>
</comment>
<comment type="caution">
    <text evidence="4">The sequence shown here is derived from an EMBL/GenBank/DDBJ whole genome shotgun (WGS) entry which is preliminary data.</text>
</comment>
<keyword evidence="1 4" id="KW-0413">Isomerase</keyword>
<gene>
    <name evidence="4" type="ORF">FHP08_00745</name>
</gene>
<dbReference type="Gene3D" id="3.40.30.10">
    <property type="entry name" value="Glutaredoxin"/>
    <property type="match status" value="1"/>
</dbReference>
<comment type="similarity">
    <text evidence="1">Belongs to the GST superfamily. NadH family.</text>
</comment>
<name>A0A5C8P4L2_9BURK</name>
<organism evidence="4 5">
    <name type="scientific">Zeimonas arvi</name>
    <dbReference type="NCBI Taxonomy" id="2498847"/>
    <lineage>
        <taxon>Bacteria</taxon>
        <taxon>Pseudomonadati</taxon>
        <taxon>Pseudomonadota</taxon>
        <taxon>Betaproteobacteria</taxon>
        <taxon>Burkholderiales</taxon>
        <taxon>Burkholderiaceae</taxon>
        <taxon>Zeimonas</taxon>
    </lineage>
</organism>
<dbReference type="InterPro" id="IPR036249">
    <property type="entry name" value="Thioredoxin-like_sf"/>
</dbReference>
<dbReference type="PANTHER" id="PTHR42943">
    <property type="entry name" value="GLUTATHIONE S-TRANSFERASE KAPPA"/>
    <property type="match status" value="1"/>
</dbReference>
<evidence type="ECO:0000313" key="5">
    <source>
        <dbReference type="Proteomes" id="UP000321548"/>
    </source>
</evidence>
<dbReference type="AlphaFoldDB" id="A0A5C8P4L2"/>
<dbReference type="GO" id="GO:0018845">
    <property type="term" value="F:2-hydroxychromene-2-carboxylate isomerase activity"/>
    <property type="evidence" value="ECO:0007669"/>
    <property type="project" value="UniProtKB-UniRule"/>
</dbReference>
<sequence>MKTIRYYMAPQSPWTWLGHDRLIAIAKRHGAEIDLRPADLNRVFPVSGGLPLAKRAPQRQAYRLVELARWSKFLGVPLNLHPKFFPVPGDDASRLIVSAREVAGNDAGLNLAGALLRAVWVEERDIADAGTLRAIAAECGLDAGALDAARDAAAAIYERNTQDAIEAKVFGAPWYEYRGEPFWGQDRLDFLDRALATA</sequence>
<keyword evidence="5" id="KW-1185">Reference proteome</keyword>
<dbReference type="EMBL" id="VDUY01000001">
    <property type="protein sequence ID" value="TXL68258.1"/>
    <property type="molecule type" value="Genomic_DNA"/>
</dbReference>
<dbReference type="SUPFAM" id="SSF52833">
    <property type="entry name" value="Thioredoxin-like"/>
    <property type="match status" value="1"/>
</dbReference>
<dbReference type="InterPro" id="IPR014440">
    <property type="entry name" value="HCCAis_GSTk"/>
</dbReference>
<dbReference type="GO" id="GO:0004364">
    <property type="term" value="F:glutathione transferase activity"/>
    <property type="evidence" value="ECO:0007669"/>
    <property type="project" value="TreeGrafter"/>
</dbReference>
<dbReference type="PIRSF" id="PIRSF006386">
    <property type="entry name" value="HCCAis_GSTk"/>
    <property type="match status" value="1"/>
</dbReference>
<proteinExistence type="inferred from homology"/>
<dbReference type="GO" id="GO:0004602">
    <property type="term" value="F:glutathione peroxidase activity"/>
    <property type="evidence" value="ECO:0007669"/>
    <property type="project" value="TreeGrafter"/>
</dbReference>
<dbReference type="Proteomes" id="UP000321548">
    <property type="component" value="Unassembled WGS sequence"/>
</dbReference>
<dbReference type="GO" id="GO:0006749">
    <property type="term" value="P:glutathione metabolic process"/>
    <property type="evidence" value="ECO:0007669"/>
    <property type="project" value="TreeGrafter"/>
</dbReference>
<dbReference type="Pfam" id="PF01323">
    <property type="entry name" value="DSBA"/>
    <property type="match status" value="1"/>
</dbReference>
<reference evidence="4 5" key="1">
    <citation type="submission" date="2019-06" db="EMBL/GenBank/DDBJ databases">
        <title>Quisquiliibacterium sp. nov., isolated from a maize field.</title>
        <authorList>
            <person name="Lin S.-Y."/>
            <person name="Tsai C.-F."/>
            <person name="Young C.-C."/>
        </authorList>
    </citation>
    <scope>NUCLEOTIDE SEQUENCE [LARGE SCALE GENOMIC DNA]</scope>
    <source>
        <strain evidence="4 5">CC-CFT501</strain>
    </source>
</reference>
<evidence type="ECO:0000256" key="1">
    <source>
        <dbReference type="PIRNR" id="PIRNR006386"/>
    </source>
</evidence>
<dbReference type="InterPro" id="IPR051924">
    <property type="entry name" value="GST_Kappa/NadH"/>
</dbReference>
<protein>
    <recommendedName>
        <fullName evidence="1">2-hydroxychromene-2-carboxylate isomerase</fullName>
        <ecNumber evidence="1">5.99.1.4</ecNumber>
    </recommendedName>
</protein>
<dbReference type="OrthoDB" id="8560325at2"/>
<dbReference type="CDD" id="cd03022">
    <property type="entry name" value="DsbA_HCCA_Iso"/>
    <property type="match status" value="1"/>
</dbReference>
<dbReference type="EC" id="5.99.1.4" evidence="1"/>
<dbReference type="GO" id="GO:1901170">
    <property type="term" value="P:naphthalene catabolic process"/>
    <property type="evidence" value="ECO:0007669"/>
    <property type="project" value="InterPro"/>
</dbReference>
<dbReference type="PANTHER" id="PTHR42943:SF13">
    <property type="entry name" value="GLUTATHIONE S-TRANSFERASE KAPPA-RELATED"/>
    <property type="match status" value="1"/>
</dbReference>
<accession>A0A5C8P4L2</accession>
<dbReference type="InterPro" id="IPR001853">
    <property type="entry name" value="DSBA-like_thioredoxin_dom"/>
</dbReference>
<evidence type="ECO:0000259" key="3">
    <source>
        <dbReference type="Pfam" id="PF01323"/>
    </source>
</evidence>
<evidence type="ECO:0000313" key="4">
    <source>
        <dbReference type="EMBL" id="TXL68258.1"/>
    </source>
</evidence>